<keyword evidence="2" id="KW-1185">Reference proteome</keyword>
<dbReference type="AlphaFoldDB" id="A0A183TAI3"/>
<organism evidence="3">
    <name type="scientific">Schistocephalus solidus</name>
    <name type="common">Tapeworm</name>
    <dbReference type="NCBI Taxonomy" id="70667"/>
    <lineage>
        <taxon>Eukaryota</taxon>
        <taxon>Metazoa</taxon>
        <taxon>Spiralia</taxon>
        <taxon>Lophotrochozoa</taxon>
        <taxon>Platyhelminthes</taxon>
        <taxon>Cestoda</taxon>
        <taxon>Eucestoda</taxon>
        <taxon>Diphyllobothriidea</taxon>
        <taxon>Diphyllobothriidae</taxon>
        <taxon>Schistocephalus</taxon>
    </lineage>
</organism>
<proteinExistence type="predicted"/>
<dbReference type="Proteomes" id="UP000275846">
    <property type="component" value="Unassembled WGS sequence"/>
</dbReference>
<protein>
    <submittedName>
        <fullName evidence="3">Nucleoporin p58/p45</fullName>
    </submittedName>
</protein>
<dbReference type="EMBL" id="UYSU01038120">
    <property type="protein sequence ID" value="VDL99866.1"/>
    <property type="molecule type" value="Genomic_DNA"/>
</dbReference>
<accession>A0A183TAI3</accession>
<dbReference type="WBParaSite" id="SSLN_0001399301-mRNA-1">
    <property type="protein sequence ID" value="SSLN_0001399301-mRNA-1"/>
    <property type="gene ID" value="SSLN_0001399301"/>
</dbReference>
<sequence>MAEQKKIRDEFNNAPIKTLDTLKSELAELQSAVISVSSGSRKQSVQAAHLNEEALKAMKIQFLRQFRTTNGEKPLISLSDLENPLPQTSFDLLEKDFTKSSLGHTPYGPSPFSMSAVDSSAATAAVSVQPAVTSGAQGFLQTLTSAGNPNTLGGGLFSQGGTPGKSPATICFSHFWYVLS</sequence>
<gene>
    <name evidence="1" type="ORF">SSLN_LOCUS13481</name>
</gene>
<evidence type="ECO:0000313" key="3">
    <source>
        <dbReference type="WBParaSite" id="SSLN_0001399301-mRNA-1"/>
    </source>
</evidence>
<evidence type="ECO:0000313" key="2">
    <source>
        <dbReference type="Proteomes" id="UP000275846"/>
    </source>
</evidence>
<evidence type="ECO:0000313" key="1">
    <source>
        <dbReference type="EMBL" id="VDL99866.1"/>
    </source>
</evidence>
<reference evidence="1 2" key="2">
    <citation type="submission" date="2018-11" db="EMBL/GenBank/DDBJ databases">
        <authorList>
            <consortium name="Pathogen Informatics"/>
        </authorList>
    </citation>
    <scope>NUCLEOTIDE SEQUENCE [LARGE SCALE GENOMIC DNA]</scope>
    <source>
        <strain evidence="1 2">NST_G2</strain>
    </source>
</reference>
<name>A0A183TAI3_SCHSO</name>
<dbReference type="OrthoDB" id="6274164at2759"/>
<reference evidence="3" key="1">
    <citation type="submission" date="2016-06" db="UniProtKB">
        <authorList>
            <consortium name="WormBaseParasite"/>
        </authorList>
    </citation>
    <scope>IDENTIFICATION</scope>
</reference>